<dbReference type="Pfam" id="PF00912">
    <property type="entry name" value="Transgly"/>
    <property type="match status" value="1"/>
</dbReference>
<keyword evidence="2" id="KW-0645">Protease</keyword>
<dbReference type="Gene3D" id="3.40.710.10">
    <property type="entry name" value="DD-peptidase/beta-lactamase superfamily"/>
    <property type="match status" value="1"/>
</dbReference>
<dbReference type="EMBL" id="UOEW01000251">
    <property type="protein sequence ID" value="VAW39938.1"/>
    <property type="molecule type" value="Genomic_DNA"/>
</dbReference>
<evidence type="ECO:0000256" key="4">
    <source>
        <dbReference type="ARBA" id="ARBA00022679"/>
    </source>
</evidence>
<gene>
    <name evidence="13" type="ORF">MNBD_GAMMA01-862</name>
</gene>
<dbReference type="PANTHER" id="PTHR32282:SF15">
    <property type="entry name" value="PENICILLIN-BINDING PROTEIN 1C"/>
    <property type="match status" value="1"/>
</dbReference>
<keyword evidence="3 13" id="KW-0328">Glycosyltransferase</keyword>
<dbReference type="Pfam" id="PF06832">
    <property type="entry name" value="BiPBP_C"/>
    <property type="match status" value="1"/>
</dbReference>
<dbReference type="GO" id="GO:0008955">
    <property type="term" value="F:peptidoglycan glycosyltransferase activity"/>
    <property type="evidence" value="ECO:0007669"/>
    <property type="project" value="UniProtKB-EC"/>
</dbReference>
<dbReference type="AlphaFoldDB" id="A0A3B0V8F8"/>
<dbReference type="InterPro" id="IPR011815">
    <property type="entry name" value="PBP_1c"/>
</dbReference>
<accession>A0A3B0V8F8</accession>
<keyword evidence="6" id="KW-0511">Multifunctional enzyme</keyword>
<sequence length="778" mass="87128">MLKILQKPKKWFKRLILLGILLFVSFVILDWLIPLPIDDFKQRNFAQIVVDKNGQPLRAFPDSQGVWRYPVALSQVSPLYLQALINYEDRYYYQHFGVNPLAIGRAFWQWLRHGEIVSGASTLTMQVARILKPHKKSFTGKIAQMFRALQLEWHYSKDEILSYYINYAPFGGPIEGVQAASYAYFGKTASELSHSEAALLAVMPQAPSRYRPDRYPKRAQHARNKLLKRMLDFDVWTKLIVTEAKDEQVWAQYNTRPMVAPLLTRRLVKQYPKQQVIHSTIDTGLQTELEALVKNYIATKSSKMSAALLLVENNNMATRVYIGSADFFSQARAGHVDMIQANRSPGSTLKPFIYAMAFDQGLIHSESLLFDVPQSFSGYRPKNFSDSFHGAVSVSQSLGRSLNMPAVQLLNEITAERFYAHLKNSGLDIQLPSHAKPNLSLALGGSSVSMQQLLGAFSSLGRQGKAAKVRLTALDELIEYNTMSAASAWITQNILLGVSMKKIRSRYFGSQNSIAYKTGTSYGSRDAWVLASNKKFSIGIWLGQADGSSLEKNSGRQSAVPLLQQVLAMLPANWHEKVAKPLNISREKICWPLGTKQSSQQGSDCHQLRNAYLLDGTAPPSISDPLSTIFSSGLLTVQLQKDTGLRVLPTCWSGEIITKQYAVWPRVLEPWIAKPYRRASFLPKFSDECSIVQSSGILQITGIHHNSTIYPEASSNYMPDVQLKLTGSFGQSYWFVNGVLQQSNSNDLILSNLKADQYKITAIDASGNHAELSFVVEF</sequence>
<dbReference type="SUPFAM" id="SSF56601">
    <property type="entry name" value="beta-lactamase/transpeptidase-like"/>
    <property type="match status" value="1"/>
</dbReference>
<evidence type="ECO:0000256" key="3">
    <source>
        <dbReference type="ARBA" id="ARBA00022676"/>
    </source>
</evidence>
<keyword evidence="5" id="KW-0378">Hydrolase</keyword>
<proteinExistence type="predicted"/>
<evidence type="ECO:0000256" key="5">
    <source>
        <dbReference type="ARBA" id="ARBA00022801"/>
    </source>
</evidence>
<comment type="catalytic activity">
    <reaction evidence="8">
        <text>[GlcNAc-(1-&gt;4)-Mur2Ac(oyl-L-Ala-gamma-D-Glu-L-Lys-D-Ala-D-Ala)](n)-di-trans,octa-cis-undecaprenyl diphosphate + beta-D-GlcNAc-(1-&gt;4)-Mur2Ac(oyl-L-Ala-gamma-D-Glu-L-Lys-D-Ala-D-Ala)-di-trans,octa-cis-undecaprenyl diphosphate = [GlcNAc-(1-&gt;4)-Mur2Ac(oyl-L-Ala-gamma-D-Glu-L-Lys-D-Ala-D-Ala)](n+1)-di-trans,octa-cis-undecaprenyl diphosphate + di-trans,octa-cis-undecaprenyl diphosphate + H(+)</text>
        <dbReference type="Rhea" id="RHEA:23708"/>
        <dbReference type="Rhea" id="RHEA-COMP:9602"/>
        <dbReference type="Rhea" id="RHEA-COMP:9603"/>
        <dbReference type="ChEBI" id="CHEBI:15378"/>
        <dbReference type="ChEBI" id="CHEBI:58405"/>
        <dbReference type="ChEBI" id="CHEBI:60033"/>
        <dbReference type="ChEBI" id="CHEBI:78435"/>
        <dbReference type="EC" id="2.4.99.28"/>
    </reaction>
</comment>
<keyword evidence="9" id="KW-0812">Transmembrane</keyword>
<feature type="domain" description="Penicillin-binding protein transpeptidase" evidence="10">
    <location>
        <begin position="313"/>
        <end position="521"/>
    </location>
</feature>
<evidence type="ECO:0000256" key="7">
    <source>
        <dbReference type="ARBA" id="ARBA00044770"/>
    </source>
</evidence>
<dbReference type="InterPro" id="IPR001460">
    <property type="entry name" value="PCN-bd_Tpept"/>
</dbReference>
<dbReference type="GO" id="GO:0004180">
    <property type="term" value="F:carboxypeptidase activity"/>
    <property type="evidence" value="ECO:0007669"/>
    <property type="project" value="UniProtKB-KW"/>
</dbReference>
<feature type="domain" description="Penicillin-binding C-terminal" evidence="12">
    <location>
        <begin position="693"/>
        <end position="773"/>
    </location>
</feature>
<dbReference type="GO" id="GO:0009252">
    <property type="term" value="P:peptidoglycan biosynthetic process"/>
    <property type="evidence" value="ECO:0007669"/>
    <property type="project" value="InterPro"/>
</dbReference>
<name>A0A3B0V8F8_9ZZZZ</name>
<feature type="transmembrane region" description="Helical" evidence="9">
    <location>
        <begin position="12"/>
        <end position="33"/>
    </location>
</feature>
<evidence type="ECO:0000256" key="2">
    <source>
        <dbReference type="ARBA" id="ARBA00022670"/>
    </source>
</evidence>
<keyword evidence="9" id="KW-1133">Transmembrane helix</keyword>
<keyword evidence="4 13" id="KW-0808">Transferase</keyword>
<dbReference type="InterPro" id="IPR036950">
    <property type="entry name" value="PBP_transglycosylase"/>
</dbReference>
<dbReference type="InterPro" id="IPR012338">
    <property type="entry name" value="Beta-lactam/transpept-like"/>
</dbReference>
<dbReference type="GO" id="GO:0008658">
    <property type="term" value="F:penicillin binding"/>
    <property type="evidence" value="ECO:0007669"/>
    <property type="project" value="InterPro"/>
</dbReference>
<organism evidence="13">
    <name type="scientific">hydrothermal vent metagenome</name>
    <dbReference type="NCBI Taxonomy" id="652676"/>
    <lineage>
        <taxon>unclassified sequences</taxon>
        <taxon>metagenomes</taxon>
        <taxon>ecological metagenomes</taxon>
    </lineage>
</organism>
<dbReference type="Pfam" id="PF00905">
    <property type="entry name" value="Transpeptidase"/>
    <property type="match status" value="1"/>
</dbReference>
<dbReference type="InterPro" id="IPR009647">
    <property type="entry name" value="PBP_C"/>
</dbReference>
<dbReference type="PANTHER" id="PTHR32282">
    <property type="entry name" value="BINDING PROTEIN TRANSPEPTIDASE, PUTATIVE-RELATED"/>
    <property type="match status" value="1"/>
</dbReference>
<evidence type="ECO:0000256" key="8">
    <source>
        <dbReference type="ARBA" id="ARBA00049902"/>
    </source>
</evidence>
<reference evidence="13" key="1">
    <citation type="submission" date="2018-06" db="EMBL/GenBank/DDBJ databases">
        <authorList>
            <person name="Zhirakovskaya E."/>
        </authorList>
    </citation>
    <scope>NUCLEOTIDE SEQUENCE</scope>
</reference>
<dbReference type="InterPro" id="IPR050396">
    <property type="entry name" value="Glycosyltr_51/Transpeptidase"/>
</dbReference>
<evidence type="ECO:0000256" key="9">
    <source>
        <dbReference type="SAM" id="Phobius"/>
    </source>
</evidence>
<keyword evidence="1" id="KW-0121">Carboxypeptidase</keyword>
<dbReference type="EC" id="2.4.99.28" evidence="7"/>
<dbReference type="NCBIfam" id="TIGR02073">
    <property type="entry name" value="PBP_1c"/>
    <property type="match status" value="1"/>
</dbReference>
<protein>
    <recommendedName>
        <fullName evidence="7">peptidoglycan glycosyltransferase</fullName>
        <ecNumber evidence="7">2.4.99.28</ecNumber>
    </recommendedName>
</protein>
<dbReference type="GO" id="GO:0006508">
    <property type="term" value="P:proteolysis"/>
    <property type="evidence" value="ECO:0007669"/>
    <property type="project" value="UniProtKB-KW"/>
</dbReference>
<evidence type="ECO:0000313" key="13">
    <source>
        <dbReference type="EMBL" id="VAW39938.1"/>
    </source>
</evidence>
<keyword evidence="9" id="KW-0472">Membrane</keyword>
<evidence type="ECO:0000259" key="12">
    <source>
        <dbReference type="Pfam" id="PF06832"/>
    </source>
</evidence>
<evidence type="ECO:0000256" key="1">
    <source>
        <dbReference type="ARBA" id="ARBA00022645"/>
    </source>
</evidence>
<feature type="domain" description="Glycosyl transferase family 51" evidence="11">
    <location>
        <begin position="54"/>
        <end position="230"/>
    </location>
</feature>
<dbReference type="SUPFAM" id="SSF53955">
    <property type="entry name" value="Lysozyme-like"/>
    <property type="match status" value="1"/>
</dbReference>
<evidence type="ECO:0000256" key="6">
    <source>
        <dbReference type="ARBA" id="ARBA00023268"/>
    </source>
</evidence>
<dbReference type="GO" id="GO:0030288">
    <property type="term" value="C:outer membrane-bounded periplasmic space"/>
    <property type="evidence" value="ECO:0007669"/>
    <property type="project" value="TreeGrafter"/>
</dbReference>
<evidence type="ECO:0000259" key="11">
    <source>
        <dbReference type="Pfam" id="PF00912"/>
    </source>
</evidence>
<dbReference type="InterPro" id="IPR001264">
    <property type="entry name" value="Glyco_trans_51"/>
</dbReference>
<dbReference type="InterPro" id="IPR023346">
    <property type="entry name" value="Lysozyme-like_dom_sf"/>
</dbReference>
<dbReference type="Gene3D" id="1.10.3810.10">
    <property type="entry name" value="Biosynthetic peptidoglycan transglycosylase-like"/>
    <property type="match status" value="1"/>
</dbReference>
<evidence type="ECO:0000259" key="10">
    <source>
        <dbReference type="Pfam" id="PF00905"/>
    </source>
</evidence>